<keyword evidence="2" id="KW-1185">Reference proteome</keyword>
<keyword evidence="1" id="KW-0418">Kinase</keyword>
<dbReference type="SUPFAM" id="SSF53067">
    <property type="entry name" value="Actin-like ATPase domain"/>
    <property type="match status" value="1"/>
</dbReference>
<comment type="caution">
    <text evidence="1">The sequence shown here is derived from an EMBL/GenBank/DDBJ whole genome shotgun (WGS) entry which is preliminary data.</text>
</comment>
<reference evidence="1 2" key="1">
    <citation type="journal article" date="2015" name="Genome Biol. Evol.">
        <title>The genome of winter moth (Operophtera brumata) provides a genomic perspective on sexual dimorphism and phenology.</title>
        <authorList>
            <person name="Derks M.F."/>
            <person name="Smit S."/>
            <person name="Salis L."/>
            <person name="Schijlen E."/>
            <person name="Bossers A."/>
            <person name="Mateman C."/>
            <person name="Pijl A.S."/>
            <person name="de Ridder D."/>
            <person name="Groenen M.A."/>
            <person name="Visser M.E."/>
            <person name="Megens H.J."/>
        </authorList>
    </citation>
    <scope>NUCLEOTIDE SEQUENCE [LARGE SCALE GENOMIC DNA]</scope>
    <source>
        <strain evidence="1">WM2013NL</strain>
        <tissue evidence="1">Head and thorax</tissue>
    </source>
</reference>
<gene>
    <name evidence="1" type="ORF">OBRU01_02728</name>
</gene>
<dbReference type="PANTHER" id="PTHR12862:SF0">
    <property type="entry name" value="N-ACETYL-D-GLUCOSAMINE KINASE"/>
    <property type="match status" value="1"/>
</dbReference>
<evidence type="ECO:0000313" key="2">
    <source>
        <dbReference type="Proteomes" id="UP000037510"/>
    </source>
</evidence>
<dbReference type="Proteomes" id="UP000037510">
    <property type="component" value="Unassembled WGS sequence"/>
</dbReference>
<dbReference type="PANTHER" id="PTHR12862">
    <property type="entry name" value="BADF TYPE ATPASE DOMAIN-CONTAINING PROTEIN"/>
    <property type="match status" value="1"/>
</dbReference>
<dbReference type="InterPro" id="IPR043129">
    <property type="entry name" value="ATPase_NBD"/>
</dbReference>
<dbReference type="InterPro" id="IPR039758">
    <property type="entry name" value="NAGK-like"/>
</dbReference>
<dbReference type="STRING" id="104452.A0A0L7LPW4"/>
<feature type="non-terminal residue" evidence="1">
    <location>
        <position position="1"/>
    </location>
</feature>
<protein>
    <submittedName>
        <fullName evidence="1">N-acetyl-D-glucosamine kinase</fullName>
    </submittedName>
</protein>
<dbReference type="GO" id="GO:0045127">
    <property type="term" value="F:N-acetylglucosamine kinase activity"/>
    <property type="evidence" value="ECO:0007669"/>
    <property type="project" value="InterPro"/>
</dbReference>
<keyword evidence="1" id="KW-0808">Transferase</keyword>
<dbReference type="Gene3D" id="3.30.420.40">
    <property type="match status" value="1"/>
</dbReference>
<evidence type="ECO:0000313" key="1">
    <source>
        <dbReference type="EMBL" id="KOB77480.1"/>
    </source>
</evidence>
<name>A0A0L7LPW4_OPEBR</name>
<proteinExistence type="predicted"/>
<dbReference type="AlphaFoldDB" id="A0A0L7LPW4"/>
<accession>A0A0L7LPW4</accession>
<organism evidence="1 2">
    <name type="scientific">Operophtera brumata</name>
    <name type="common">Winter moth</name>
    <name type="synonym">Phalaena brumata</name>
    <dbReference type="NCBI Taxonomy" id="104452"/>
    <lineage>
        <taxon>Eukaryota</taxon>
        <taxon>Metazoa</taxon>
        <taxon>Ecdysozoa</taxon>
        <taxon>Arthropoda</taxon>
        <taxon>Hexapoda</taxon>
        <taxon>Insecta</taxon>
        <taxon>Pterygota</taxon>
        <taxon>Neoptera</taxon>
        <taxon>Endopterygota</taxon>
        <taxon>Lepidoptera</taxon>
        <taxon>Glossata</taxon>
        <taxon>Ditrysia</taxon>
        <taxon>Geometroidea</taxon>
        <taxon>Geometridae</taxon>
        <taxon>Larentiinae</taxon>
        <taxon>Operophtera</taxon>
    </lineage>
</organism>
<sequence length="193" mass="21083">NGVVIGKSKGPGTNHWSVGINECANRVLGMVHAAKEDAGIPKDKPLDSLLAARVAEIDPHCANAFYVATDTAGSLFTAAPNGGMVIIAAYWIAHRAVKAVFDEIDELRSSPHPVHGAWGLIKEHFGWLHYRVAFPEAASDLDSAQAHDSLLWCAAQHLACTVAYILRYSYDYTLFMTRAHRKNGDKKPEESLF</sequence>
<dbReference type="EMBL" id="JTDY01000374">
    <property type="protein sequence ID" value="KOB77480.1"/>
    <property type="molecule type" value="Genomic_DNA"/>
</dbReference>